<evidence type="ECO:0000313" key="2">
    <source>
        <dbReference type="EMBL" id="KWF21259.1"/>
    </source>
</evidence>
<proteinExistence type="predicted"/>
<comment type="caution">
    <text evidence="2">The sequence shown here is derived from an EMBL/GenBank/DDBJ whole genome shotgun (WGS) entry which is preliminary data.</text>
</comment>
<organism evidence="2 3">
    <name type="scientific">Burkholderia pseudomultivorans</name>
    <dbReference type="NCBI Taxonomy" id="1207504"/>
    <lineage>
        <taxon>Bacteria</taxon>
        <taxon>Pseudomonadati</taxon>
        <taxon>Pseudomonadota</taxon>
        <taxon>Betaproteobacteria</taxon>
        <taxon>Burkholderiales</taxon>
        <taxon>Burkholderiaceae</taxon>
        <taxon>Burkholderia</taxon>
        <taxon>Burkholderia cepacia complex</taxon>
    </lineage>
</organism>
<dbReference type="Pfam" id="PF12697">
    <property type="entry name" value="Abhydrolase_6"/>
    <property type="match status" value="1"/>
</dbReference>
<dbReference type="InterPro" id="IPR051411">
    <property type="entry name" value="Polyketide_trans_af380"/>
</dbReference>
<dbReference type="AlphaFoldDB" id="A0A132E9C9"/>
<reference evidence="2 3" key="1">
    <citation type="submission" date="2015-11" db="EMBL/GenBank/DDBJ databases">
        <title>Expanding the genomic diversity of Burkholderia species for the development of highly accurate diagnostics.</title>
        <authorList>
            <person name="Sahl J."/>
            <person name="Keim P."/>
            <person name="Wagner D."/>
        </authorList>
    </citation>
    <scope>NUCLEOTIDE SEQUENCE [LARGE SCALE GENOMIC DNA]</scope>
    <source>
        <strain evidence="2 3">MSMB368WGS</strain>
    </source>
</reference>
<name>A0A132E9C9_9BURK</name>
<gene>
    <name evidence="2" type="ORF">WT56_29180</name>
</gene>
<dbReference type="PANTHER" id="PTHR47751:SF1">
    <property type="entry name" value="SUPERFAMILY HYDROLASE, PUTATIVE (AFU_ORTHOLOGUE AFUA_2G16580)-RELATED"/>
    <property type="match status" value="1"/>
</dbReference>
<dbReference type="Proteomes" id="UP000062912">
    <property type="component" value="Unassembled WGS sequence"/>
</dbReference>
<dbReference type="InterPro" id="IPR029058">
    <property type="entry name" value="AB_hydrolase_fold"/>
</dbReference>
<dbReference type="SUPFAM" id="SSF53474">
    <property type="entry name" value="alpha/beta-Hydrolases"/>
    <property type="match status" value="1"/>
</dbReference>
<protein>
    <recommendedName>
        <fullName evidence="1">AB hydrolase-1 domain-containing protein</fullName>
    </recommendedName>
</protein>
<sequence length="301" mass="32731">MQSVKFPNGALEMAGNLYFPEGFDATRLYPAIVCVHPGGGVKEQTAGRYAAQFAREGFVTLAFDASFQGESGGTPRFLEDPYARVNDVRSAVDYLVTRDFVDRDRIGALGVCAGGGYAIHATMTDRRIKAVGGISTVNIGSMFRVGWRGDEPAAKAIGLLELGAAQRTREAEGEPVAYLPFSPTSLDGVEDRDMREAYDYYRTSRAQHPNTPSQFTTSSLPQLVTYDAFASADVLLTQPLQLIAGSDAGSLWFSRDIFDKAASTDKHLHVIPGATHMSLYDTPEQMREAVSKLAPFFGKHL</sequence>
<dbReference type="Gene3D" id="3.40.50.1820">
    <property type="entry name" value="alpha/beta hydrolase"/>
    <property type="match status" value="1"/>
</dbReference>
<dbReference type="PANTHER" id="PTHR47751">
    <property type="entry name" value="SUPERFAMILY HYDROLASE, PUTATIVE (AFU_ORTHOLOGUE AFUA_2G16580)-RELATED"/>
    <property type="match status" value="1"/>
</dbReference>
<feature type="domain" description="AB hydrolase-1" evidence="1">
    <location>
        <begin position="32"/>
        <end position="288"/>
    </location>
</feature>
<dbReference type="RefSeq" id="WP_060246062.1">
    <property type="nucleotide sequence ID" value="NZ_LPJR01000073.1"/>
</dbReference>
<accession>A0A132E9C9</accession>
<evidence type="ECO:0000313" key="3">
    <source>
        <dbReference type="Proteomes" id="UP000062912"/>
    </source>
</evidence>
<dbReference type="InterPro" id="IPR000073">
    <property type="entry name" value="AB_hydrolase_1"/>
</dbReference>
<evidence type="ECO:0000259" key="1">
    <source>
        <dbReference type="Pfam" id="PF12697"/>
    </source>
</evidence>
<dbReference type="OrthoDB" id="9805123at2"/>
<dbReference type="Gene3D" id="1.10.10.800">
    <property type="match status" value="1"/>
</dbReference>
<dbReference type="EMBL" id="LPJR01000073">
    <property type="protein sequence ID" value="KWF21259.1"/>
    <property type="molecule type" value="Genomic_DNA"/>
</dbReference>